<evidence type="ECO:0000313" key="9">
    <source>
        <dbReference type="Ensembl" id="ENSLOCP00000020310.1"/>
    </source>
</evidence>
<feature type="region of interest" description="Disordered" evidence="5">
    <location>
        <begin position="1008"/>
        <end position="1036"/>
    </location>
</feature>
<evidence type="ECO:0000256" key="1">
    <source>
        <dbReference type="ARBA" id="ARBA00010409"/>
    </source>
</evidence>
<dbReference type="PANTHER" id="PTHR14387">
    <property type="entry name" value="THADA/DEATH RECEPTOR INTERACTING PROTEIN"/>
    <property type="match status" value="1"/>
</dbReference>
<evidence type="ECO:0000259" key="6">
    <source>
        <dbReference type="Pfam" id="PF10350"/>
    </source>
</evidence>
<reference evidence="9" key="2">
    <citation type="submission" date="2025-08" db="UniProtKB">
        <authorList>
            <consortium name="Ensembl"/>
        </authorList>
    </citation>
    <scope>IDENTIFICATION</scope>
</reference>
<accession>W5NI51</accession>
<feature type="compositionally biased region" description="Polar residues" evidence="5">
    <location>
        <begin position="1008"/>
        <end position="1021"/>
    </location>
</feature>
<dbReference type="EMBL" id="AHAT01001690">
    <property type="status" value="NOT_ANNOTATED_CDS"/>
    <property type="molecule type" value="Genomic_DNA"/>
</dbReference>
<comment type="function">
    <text evidence="3">Together with methyltransferase FTSJ1, methylates the 2'-O-ribose of nucleotides at position 32 of the anticodon loop of substrate tRNAs.</text>
</comment>
<dbReference type="Bgee" id="ENSLOCG00000016430">
    <property type="expression patterns" value="Expressed in intestine and 13 other cell types or tissues"/>
</dbReference>
<dbReference type="EMBL" id="AHAT01001691">
    <property type="status" value="NOT_ANNOTATED_CDS"/>
    <property type="molecule type" value="Genomic_DNA"/>
</dbReference>
<dbReference type="PANTHER" id="PTHR14387:SF7">
    <property type="entry name" value="THYROID ADENOMA-ASSOCIATED PROTEIN"/>
    <property type="match status" value="1"/>
</dbReference>
<dbReference type="InterPro" id="IPR019442">
    <property type="entry name" value="THADA/TRM732_DUF2428"/>
</dbReference>
<comment type="similarity">
    <text evidence="1">Belongs to the THADA family.</text>
</comment>
<evidence type="ECO:0000313" key="10">
    <source>
        <dbReference type="Proteomes" id="UP000018468"/>
    </source>
</evidence>
<dbReference type="Pfam" id="PF25150">
    <property type="entry name" value="TPR_Trm732"/>
    <property type="match status" value="1"/>
</dbReference>
<dbReference type="EMBL" id="AHAT01001692">
    <property type="status" value="NOT_ANNOTATED_CDS"/>
    <property type="molecule type" value="Genomic_DNA"/>
</dbReference>
<dbReference type="Pfam" id="PF25151">
    <property type="entry name" value="TPR_Trm732_C"/>
    <property type="match status" value="1"/>
</dbReference>
<evidence type="ECO:0000259" key="8">
    <source>
        <dbReference type="Pfam" id="PF25151"/>
    </source>
</evidence>
<dbReference type="EMBL" id="AHAT01001693">
    <property type="status" value="NOT_ANNOTATED_CDS"/>
    <property type="molecule type" value="Genomic_DNA"/>
</dbReference>
<dbReference type="InterPro" id="IPR056842">
    <property type="entry name" value="THADA-like_TPR_C"/>
</dbReference>
<dbReference type="InterPro" id="IPR016024">
    <property type="entry name" value="ARM-type_fold"/>
</dbReference>
<dbReference type="GeneTree" id="ENSGT00390000015500"/>
<dbReference type="HOGENOM" id="CLU_002048_0_0_1"/>
<evidence type="ECO:0000256" key="2">
    <source>
        <dbReference type="ARBA" id="ARBA00022694"/>
    </source>
</evidence>
<name>W5NI51_LEPOC</name>
<sequence length="1928" mass="211478">KMVLKKKEVKVEALILDSGQLENLGALKGDPLAEQIAEFLQECAKLTDGVQQIQLIKKVGSLLEQLSEDEAESPLMNACLETLACVFFSLHSRNPLKRALASALSTVPGCLQNQAVRCLSQRLSQSLTTCSSTHYAHLTDTITACLDGFHLATGESCIHSLLTEVLQFLQKALSEYQQQNSRLVGSPVAQAQLMQACLATVKASMLVVQRSQKQITAVLQAAPDSPLMDTLCDLLRCYTSILTEGDFVQTVQSTAGMAVVLLTRSMTGPSDCVASVVASLLLGSEERVGSAPQWLLESCGELYHCVRPTSVTLFLCHGALAMLSWRGKAARSGEERLLLLIPKALLSLDSSVRESSTAISVARVLTLWSCAALEVLQGEHCSASLRHSLTGGTELVGRLLEHIYAHWEHPLDGVRHQTKALFKNVLKLHQIATRIPDPLADPFITSLTHSLLGLEWHSKGKYGSLSCLVDYLGAESLLALDPQLPAQLLSLMGDQSLAPYASSLLETLFVNHKAQLASCHERGDSWMEMWHQTWVTPLLAALCEGQLDQTTYILDYCLPKILRCSPGSVEHMVRALQSSQHSPAGNNTDCRGALGALVTCLRAARAQGVVSSSQEGLWGGLVPLKLLSQALVHKHDQVRLDALGLICESHRSTENLSPEEMDLIRFFLPSSLNSQSPGVRQQTLSLLKKLLCRMRDSAQLLQRRLEQDRPEEQGQEHGNRTTLQTYEEFLHWLCEALFQALFPGASFPTCFTALHLLGLIADLFSFSTADSGPCLFSLGQMVTPSQAQAVLYCLASSFLEVKQLAFQLLRRLPPPALGLQEPGRLSSLLRVALDLSTSTKPFDSVTASHLLNLLVYEEGLVEALSHRAQEQCISFQPPTPGESPASKAFKLERNTLAVVLFLLACLKAEVAQAETSLLQAAASYPLYGRAHCITVALQQLDSQSLLLVAEWRPVVAELIEMSYRMSDVVSPVVQSSSPEGLIPMDTDSESSACLQQILQEIQPRDTNDFFTSPRQLGNSEPEQGGGSLEQAHAAGATGGGEEQYRVTAQMVLVCCWRTMKEVSMLLGMLCQNLPLQTEAPPREGLITEQQVEGVGRYFRQQLLQSRHRGAFELAYVGFVKLTDMLARSPGRALQQLPGRWLSEVLEEVRSSGPTSKLCATRRSAGIPFYIQALLSSEPKSSSCSLLRMTMKELTALALSMQDNPTDGSSVPQVHSLNILRALFRDTRLSENIVPYVAEGVQAAILGFTSPVWAVRNSSTLLFSTLITRIFGVKKGKDENSRKNRMTGREFFTRFPALYPFLLRQLEAVASTVDSDSGVLKLHPNLFLLLLLLGKLYPSPMDGFSSPLGLAPFVPFIARCGRSPVYRSREMAARALVPFVLVTQVPSMIQTLLQDLPECPRSATRQNHIHGTLLQVLHLLRSYQEDRHRPHSLRLPQTHDIIAAVRARLWLARRQNPCVVTRAAFLDVLACLCGPEWGPVDDEELTGLREATLVIVSDSELFDPDSFSTAVAGGTQYLLSLARIAVCASLENPVLWGAEFQGPQLLAQLLQCQVYEVRLLALEAILQQLERGPSDRHPAPCPLSTVTTILTNLAMQETHPQCMGKVLRALSLRSVASILPWQKGSEMLGEEELLHWALTVCQESTHRVENHCAALTLVSNFVVHFVEKSSQGLSKSMQLEMRTWVALVSQCCGDERPGEVKLTAAEVLVNATPCLLASAVLPLGLSDTVCLWKSLFTLLQDEDQDVRDRAADFTGNVPPQLLTDQHTGFAPSALCPALALDLGLGLLCQLFQMWKEAPAGVLILAEWLLGEGDPEREAEDGRVLDEDEFLFEKGEGNLWAERLLWVRLLDKHLSGLVSVPGTLSGIQEELVQLFGLARNLAQTSDCLLQALPPEPQFSSSADFTRLTIQRERTARALETLKATRPATLS</sequence>
<evidence type="ECO:0000256" key="5">
    <source>
        <dbReference type="SAM" id="MobiDB-lite"/>
    </source>
</evidence>
<reference evidence="9" key="3">
    <citation type="submission" date="2025-09" db="UniProtKB">
        <authorList>
            <consortium name="Ensembl"/>
        </authorList>
    </citation>
    <scope>IDENTIFICATION</scope>
</reference>
<dbReference type="OMA" id="CTSIPEW"/>
<dbReference type="InterPro" id="IPR051954">
    <property type="entry name" value="tRNA_methyltransferase_THADA"/>
</dbReference>
<dbReference type="eggNOG" id="KOG1810">
    <property type="taxonomic scope" value="Eukaryota"/>
</dbReference>
<feature type="domain" description="DUF2428" evidence="6">
    <location>
        <begin position="954"/>
        <end position="1253"/>
    </location>
</feature>
<dbReference type="Proteomes" id="UP000018468">
    <property type="component" value="Linkage group LG16"/>
</dbReference>
<keyword evidence="2" id="KW-0819">tRNA processing</keyword>
<dbReference type="Pfam" id="PF10350">
    <property type="entry name" value="DUF2428"/>
    <property type="match status" value="1"/>
</dbReference>
<evidence type="ECO:0000259" key="7">
    <source>
        <dbReference type="Pfam" id="PF25150"/>
    </source>
</evidence>
<proteinExistence type="inferred from homology"/>
<reference evidence="10" key="1">
    <citation type="submission" date="2011-12" db="EMBL/GenBank/DDBJ databases">
        <title>The Draft Genome of Lepisosteus oculatus.</title>
        <authorList>
            <consortium name="The Broad Institute Genome Assembly &amp; Analysis Group"/>
            <consortium name="Computational R&amp;D Group"/>
            <consortium name="and Sequencing Platform"/>
            <person name="Di Palma F."/>
            <person name="Alfoldi J."/>
            <person name="Johnson J."/>
            <person name="Berlin A."/>
            <person name="Gnerre S."/>
            <person name="Jaffe D."/>
            <person name="MacCallum I."/>
            <person name="Young S."/>
            <person name="Walker B.J."/>
            <person name="Lander E.S."/>
            <person name="Lindblad-Toh K."/>
        </authorList>
    </citation>
    <scope>NUCLEOTIDE SEQUENCE [LARGE SCALE GENOMIC DNA]</scope>
</reference>
<organism evidence="9 10">
    <name type="scientific">Lepisosteus oculatus</name>
    <name type="common">Spotted gar</name>
    <dbReference type="NCBI Taxonomy" id="7918"/>
    <lineage>
        <taxon>Eukaryota</taxon>
        <taxon>Metazoa</taxon>
        <taxon>Chordata</taxon>
        <taxon>Craniata</taxon>
        <taxon>Vertebrata</taxon>
        <taxon>Euteleostomi</taxon>
        <taxon>Actinopterygii</taxon>
        <taxon>Neopterygii</taxon>
        <taxon>Holostei</taxon>
        <taxon>Semionotiformes</taxon>
        <taxon>Lepisosteidae</taxon>
        <taxon>Lepisosteus</taxon>
    </lineage>
</organism>
<dbReference type="InParanoid" id="W5NI51"/>
<evidence type="ECO:0000256" key="3">
    <source>
        <dbReference type="ARBA" id="ARBA00035625"/>
    </source>
</evidence>
<protein>
    <recommendedName>
        <fullName evidence="4">tRNA (32-2'-O)-methyltransferase regulator THADA</fullName>
    </recommendedName>
</protein>
<dbReference type="Ensembl" id="ENSLOCT00000020344.1">
    <property type="protein sequence ID" value="ENSLOCP00000020310.1"/>
    <property type="gene ID" value="ENSLOCG00000016430.1"/>
</dbReference>
<dbReference type="SUPFAM" id="SSF48371">
    <property type="entry name" value="ARM repeat"/>
    <property type="match status" value="2"/>
</dbReference>
<keyword evidence="10" id="KW-1185">Reference proteome</keyword>
<dbReference type="InterPro" id="IPR056843">
    <property type="entry name" value="THADA-like_TPR"/>
</dbReference>
<feature type="domain" description="tRNA (32-2'-O)-methyltransferase regulator THADA-like TPR repeats region" evidence="7">
    <location>
        <begin position="530"/>
        <end position="762"/>
    </location>
</feature>
<dbReference type="GO" id="GO:0030488">
    <property type="term" value="P:tRNA methylation"/>
    <property type="evidence" value="ECO:0000318"/>
    <property type="project" value="GO_Central"/>
</dbReference>
<dbReference type="STRING" id="7918.ENSLOCP00000020310"/>
<feature type="domain" description="tRNA (32-2'-O)-methyltransferase regulator THADA-like C-terminal TPR repeats region" evidence="8">
    <location>
        <begin position="1255"/>
        <end position="1418"/>
    </location>
</feature>
<evidence type="ECO:0000256" key="4">
    <source>
        <dbReference type="ARBA" id="ARBA00035698"/>
    </source>
</evidence>